<dbReference type="GO" id="GO:0008270">
    <property type="term" value="F:zinc ion binding"/>
    <property type="evidence" value="ECO:0007669"/>
    <property type="project" value="UniProtKB-KW"/>
</dbReference>
<keyword evidence="1" id="KW-0863">Zinc-finger</keyword>
<feature type="region of interest" description="Disordered" evidence="3">
    <location>
        <begin position="1"/>
        <end position="21"/>
    </location>
</feature>
<evidence type="ECO:0000256" key="3">
    <source>
        <dbReference type="SAM" id="MobiDB-lite"/>
    </source>
</evidence>
<feature type="region of interest" description="Disordered" evidence="3">
    <location>
        <begin position="485"/>
        <end position="504"/>
    </location>
</feature>
<feature type="domain" description="SWIM-type" evidence="4">
    <location>
        <begin position="940"/>
        <end position="977"/>
    </location>
</feature>
<evidence type="ECO:0000313" key="6">
    <source>
        <dbReference type="Proteomes" id="UP000594262"/>
    </source>
</evidence>
<dbReference type="PROSITE" id="PS50966">
    <property type="entry name" value="ZF_SWIM"/>
    <property type="match status" value="1"/>
</dbReference>
<dbReference type="InterPro" id="IPR029309">
    <property type="entry name" value="CaRF"/>
</dbReference>
<protein>
    <recommendedName>
        <fullName evidence="4">SWIM-type domain-containing protein</fullName>
    </recommendedName>
</protein>
<dbReference type="EnsemblMetazoa" id="CLYHEMT003138.1">
    <property type="protein sequence ID" value="CLYHEMP003138.1"/>
    <property type="gene ID" value="CLYHEMG003138"/>
</dbReference>
<keyword evidence="2" id="KW-0175">Coiled coil</keyword>
<sequence length="1539" mass="174531">MVLEMGEKNDILPHDKNDVQDNTSCVIDPQAPNLDNNVKLEFDIVRHRVFPQAHNLDKDVQLEFDTMTLHIDPQVKTLVDSLVSEVIEAENEVEKEEKKTKRKRKVFITNIFQDEDPAEIAIAYSFEEMNRVFEEYKTRTGIDFSTVGKALHSGRPKIDISKPLKIRWYQNEKKFACHTPSWRGDSEINGVPYLYCGKSSSSCEFGKNPKKTKSDGSKKIRKKLGCPALLNVRKITMFPQFKLDDIDQFDSKTLSSLTDVLRESLLAEDKELRRKVVYVLSFPKDSTHRFHNPSEQATSNNLDKQIILKIQDMVLQDFTTTQINQQFIVGELFYGQTLPEKTDKRYYPGAHQVGNNRKIIHLFYTMTKDDIANLNGQFTVMRENGDKVIFEIDTPPDRSKITSYVRMKDRVAAGNVNKELEHFSNKQEQGTTISAELKHTSNTSGRNEQVHKRDGQCPKVVQCVNSEVQKTELNILNTSEAKEEKFDRANTCTPESLQSEDSELPDAQMSISNDSDAKEFATSTLTSSQKVRNRPTPCNDNNKQSDLNTSKEIFVGLDEKNSARITNRNSAGMVESTTQGHGNEKKERNVITSQSSFQQGEIQTHKDSTANKPKKDSLRIQKFYLFHQTVKQQYLLNRYGEIVFILEIKPKQCGFRAIAVSLFIICVQTNVDYQVVGTILCNKYNDHVKVLTEALTEFKEINSSWKPKYLIIHPSETMVSVVHHLFAGVEYYFNKDSCLQEWEEYLTNQKNGLKEHSTKLLRDLETLQSSSSMDEFKQNANQLSRCPIWKSESTSTFRQNWFAGSKRWVACRLPRNLLVLLKDEWLKSIIGCYEGAVILSTSRSSKEGGIVHLIERLTVTLVKDRFESYILKNKTYLTNNVLVAKQNPSLMTDLGIPLNMTSHCAHIMNPMNEIQPQKIKQINHNQFEVTTRKTHTNTTHIVTVAGNQAAFPSCSCAEWKNNAILCQHMFMVIQSFKFQFDWLSPLYRESPFFQIDQISINSDLIADSTSMGLQEMLSEPVQEPTTLVSTVLDPANNVKSSSGHSSKTKSEGEKSGFQMKIAVQSSVDRVTARTINLVSLKDGNATPVVDEINCLEKAHTVLVNKDEHSNLNEKNDLEKEDSGFDDTIPTIPMMIEPQRSSRQDVLEQSKGVSIGADSVKTNSQHVANIKENLLKYSLNTINFAPSNVNENSRLHKDLAKADSKTKGAQIIEELTPAVTKGTFTLPPRRSIFKKNLQMNSCDIIVFKRFIVCMEELCYFDENFIAQVKEEFQREIQRTDSESVILQSQNDYNTVKASLATEFRNNDVTMATDNNEVMPIIIECKSLANQNGVNNVTLADDITLNFTGTETSSLNNAKKEDPRSVLGNFAKLSQSVFPDSSRQQSDRTNRKQNSIEFRCNIKSDQPLSPLYQNKNLTINFPPNTRPSKNNFSTNVALTKPIDSLESIQKQSIKSASTANLLSKNETSQLCDNLTRASVVASKTAINIEKTSATTHTMKSPIIESNDNESCRIVIPTKKRSFKFRKLNKQQKTTSPLASKE</sequence>
<reference evidence="5" key="1">
    <citation type="submission" date="2021-01" db="UniProtKB">
        <authorList>
            <consortium name="EnsemblMetazoa"/>
        </authorList>
    </citation>
    <scope>IDENTIFICATION</scope>
</reference>
<dbReference type="GO" id="GO:0003700">
    <property type="term" value="F:DNA-binding transcription factor activity"/>
    <property type="evidence" value="ECO:0007669"/>
    <property type="project" value="InterPro"/>
</dbReference>
<feature type="region of interest" description="Disordered" evidence="3">
    <location>
        <begin position="513"/>
        <end position="549"/>
    </location>
</feature>
<feature type="compositionally biased region" description="Polar residues" evidence="3">
    <location>
        <begin position="521"/>
        <end position="549"/>
    </location>
</feature>
<accession>A0A7M5UR56</accession>
<dbReference type="Pfam" id="PF15299">
    <property type="entry name" value="ALS2CR8"/>
    <property type="match status" value="1"/>
</dbReference>
<dbReference type="OrthoDB" id="5984937at2759"/>
<evidence type="ECO:0000256" key="2">
    <source>
        <dbReference type="SAM" id="Coils"/>
    </source>
</evidence>
<dbReference type="InterPro" id="IPR007527">
    <property type="entry name" value="Znf_SWIM"/>
</dbReference>
<organism evidence="5 6">
    <name type="scientific">Clytia hemisphaerica</name>
    <dbReference type="NCBI Taxonomy" id="252671"/>
    <lineage>
        <taxon>Eukaryota</taxon>
        <taxon>Metazoa</taxon>
        <taxon>Cnidaria</taxon>
        <taxon>Hydrozoa</taxon>
        <taxon>Hydroidolina</taxon>
        <taxon>Leptothecata</taxon>
        <taxon>Obeliida</taxon>
        <taxon>Clytiidae</taxon>
        <taxon>Clytia</taxon>
    </lineage>
</organism>
<proteinExistence type="predicted"/>
<feature type="region of interest" description="Disordered" evidence="3">
    <location>
        <begin position="1033"/>
        <end position="1055"/>
    </location>
</feature>
<dbReference type="PANTHER" id="PTHR47456">
    <property type="entry name" value="PHD-TYPE DOMAIN-CONTAINING PROTEIN"/>
    <property type="match status" value="1"/>
</dbReference>
<keyword evidence="6" id="KW-1185">Reference proteome</keyword>
<evidence type="ECO:0000313" key="5">
    <source>
        <dbReference type="EnsemblMetazoa" id="CLYHEMP003138.1"/>
    </source>
</evidence>
<feature type="coiled-coil region" evidence="2">
    <location>
        <begin position="79"/>
        <end position="106"/>
    </location>
</feature>
<dbReference type="PANTHER" id="PTHR47456:SF1">
    <property type="entry name" value="PHD-TYPE DOMAIN-CONTAINING PROTEIN"/>
    <property type="match status" value="1"/>
</dbReference>
<dbReference type="Proteomes" id="UP000594262">
    <property type="component" value="Unplaced"/>
</dbReference>
<evidence type="ECO:0000256" key="1">
    <source>
        <dbReference type="PROSITE-ProRule" id="PRU00325"/>
    </source>
</evidence>
<evidence type="ECO:0000259" key="4">
    <source>
        <dbReference type="PROSITE" id="PS50966"/>
    </source>
</evidence>
<name>A0A7M5UR56_9CNID</name>
<feature type="compositionally biased region" description="Basic and acidic residues" evidence="3">
    <location>
        <begin position="1"/>
        <end position="19"/>
    </location>
</feature>
<keyword evidence="1" id="KW-0479">Metal-binding</keyword>
<keyword evidence="1" id="KW-0862">Zinc</keyword>